<comment type="caution">
    <text evidence="2">The sequence shown here is derived from an EMBL/GenBank/DDBJ whole genome shotgun (WGS) entry which is preliminary data.</text>
</comment>
<feature type="domain" description="RNase H type-1" evidence="1">
    <location>
        <begin position="1"/>
        <end position="66"/>
    </location>
</feature>
<dbReference type="PROSITE" id="PS50879">
    <property type="entry name" value="RNASE_H_1"/>
    <property type="match status" value="1"/>
</dbReference>
<dbReference type="InterPro" id="IPR012337">
    <property type="entry name" value="RNaseH-like_sf"/>
</dbReference>
<reference evidence="2" key="1">
    <citation type="journal article" date="2022" name="bioRxiv">
        <title>Sequencing and chromosome-scale assembly of the giantPleurodeles waltlgenome.</title>
        <authorList>
            <person name="Brown T."/>
            <person name="Elewa A."/>
            <person name="Iarovenko S."/>
            <person name="Subramanian E."/>
            <person name="Araus A.J."/>
            <person name="Petzold A."/>
            <person name="Susuki M."/>
            <person name="Suzuki K.-i.T."/>
            <person name="Hayashi T."/>
            <person name="Toyoda A."/>
            <person name="Oliveira C."/>
            <person name="Osipova E."/>
            <person name="Leigh N.D."/>
            <person name="Simon A."/>
            <person name="Yun M.H."/>
        </authorList>
    </citation>
    <scope>NUCLEOTIDE SEQUENCE</scope>
    <source>
        <strain evidence="2">20211129_DDA</strain>
        <tissue evidence="2">Liver</tissue>
    </source>
</reference>
<dbReference type="AlphaFoldDB" id="A0AAV7NDL9"/>
<sequence length="66" mass="7398">YGFGIVHDFGQLWSQRGFMTFSGTPVRNGDRIKELLYAIQMPEGIAVVKCSAHQKTQDYISLGNGY</sequence>
<gene>
    <name evidence="2" type="ORF">NDU88_002427</name>
</gene>
<keyword evidence="3" id="KW-1185">Reference proteome</keyword>
<dbReference type="Proteomes" id="UP001066276">
    <property type="component" value="Chromosome 8"/>
</dbReference>
<feature type="non-terminal residue" evidence="2">
    <location>
        <position position="66"/>
    </location>
</feature>
<evidence type="ECO:0000259" key="1">
    <source>
        <dbReference type="PROSITE" id="PS50879"/>
    </source>
</evidence>
<evidence type="ECO:0000313" key="2">
    <source>
        <dbReference type="EMBL" id="KAJ1114188.1"/>
    </source>
</evidence>
<dbReference type="Gene3D" id="3.30.420.10">
    <property type="entry name" value="Ribonuclease H-like superfamily/Ribonuclease H"/>
    <property type="match status" value="1"/>
</dbReference>
<dbReference type="SUPFAM" id="SSF53098">
    <property type="entry name" value="Ribonuclease H-like"/>
    <property type="match status" value="1"/>
</dbReference>
<dbReference type="EMBL" id="JANPWB010000012">
    <property type="protein sequence ID" value="KAJ1114188.1"/>
    <property type="molecule type" value="Genomic_DNA"/>
</dbReference>
<organism evidence="2 3">
    <name type="scientific">Pleurodeles waltl</name>
    <name type="common">Iberian ribbed newt</name>
    <dbReference type="NCBI Taxonomy" id="8319"/>
    <lineage>
        <taxon>Eukaryota</taxon>
        <taxon>Metazoa</taxon>
        <taxon>Chordata</taxon>
        <taxon>Craniata</taxon>
        <taxon>Vertebrata</taxon>
        <taxon>Euteleostomi</taxon>
        <taxon>Amphibia</taxon>
        <taxon>Batrachia</taxon>
        <taxon>Caudata</taxon>
        <taxon>Salamandroidea</taxon>
        <taxon>Salamandridae</taxon>
        <taxon>Pleurodelinae</taxon>
        <taxon>Pleurodeles</taxon>
    </lineage>
</organism>
<accession>A0AAV7NDL9</accession>
<protein>
    <recommendedName>
        <fullName evidence="1">RNase H type-1 domain-containing protein</fullName>
    </recommendedName>
</protein>
<feature type="non-terminal residue" evidence="2">
    <location>
        <position position="1"/>
    </location>
</feature>
<dbReference type="GO" id="GO:0004523">
    <property type="term" value="F:RNA-DNA hybrid ribonuclease activity"/>
    <property type="evidence" value="ECO:0007669"/>
    <property type="project" value="InterPro"/>
</dbReference>
<dbReference type="InterPro" id="IPR002156">
    <property type="entry name" value="RNaseH_domain"/>
</dbReference>
<dbReference type="GO" id="GO:0003676">
    <property type="term" value="F:nucleic acid binding"/>
    <property type="evidence" value="ECO:0007669"/>
    <property type="project" value="InterPro"/>
</dbReference>
<dbReference type="InterPro" id="IPR036397">
    <property type="entry name" value="RNaseH_sf"/>
</dbReference>
<name>A0AAV7NDL9_PLEWA</name>
<evidence type="ECO:0000313" key="3">
    <source>
        <dbReference type="Proteomes" id="UP001066276"/>
    </source>
</evidence>
<proteinExistence type="predicted"/>